<dbReference type="InterPro" id="IPR001789">
    <property type="entry name" value="Sig_transdc_resp-reg_receiver"/>
</dbReference>
<name>A0A4R4E7F7_9BACT</name>
<reference evidence="3 4" key="1">
    <citation type="submission" date="2019-03" db="EMBL/GenBank/DDBJ databases">
        <authorList>
            <person name="Kim M.K.M."/>
        </authorList>
    </citation>
    <scope>NUCLEOTIDE SEQUENCE [LARGE SCALE GENOMIC DNA]</scope>
    <source>
        <strain evidence="3 4">17J68-15</strain>
    </source>
</reference>
<feature type="domain" description="Response regulatory" evidence="2">
    <location>
        <begin position="7"/>
        <end position="128"/>
    </location>
</feature>
<dbReference type="EMBL" id="SKFH01000005">
    <property type="protein sequence ID" value="TCZ73678.1"/>
    <property type="molecule type" value="Genomic_DNA"/>
</dbReference>
<sequence>MVAQTKLVLYADDDTDDRTWVSEALRTVGVEMELHFVENGRQVLEFLRGGPERMPSLIVLDLNMPEMDGRQTLQQLKQDPQFRNIPVAIVTTSNNKLDRDVCQRLGAALYLTKPDSHGEWQSVIRQLAPITA</sequence>
<accession>A0A4R4E7F7</accession>
<protein>
    <submittedName>
        <fullName evidence="3">Response regulator</fullName>
    </submittedName>
</protein>
<organism evidence="3 4">
    <name type="scientific">Flaviaesturariibacter aridisoli</name>
    <dbReference type="NCBI Taxonomy" id="2545761"/>
    <lineage>
        <taxon>Bacteria</taxon>
        <taxon>Pseudomonadati</taxon>
        <taxon>Bacteroidota</taxon>
        <taxon>Chitinophagia</taxon>
        <taxon>Chitinophagales</taxon>
        <taxon>Chitinophagaceae</taxon>
        <taxon>Flaviaestuariibacter</taxon>
    </lineage>
</organism>
<dbReference type="AlphaFoldDB" id="A0A4R4E7F7"/>
<dbReference type="Pfam" id="PF00072">
    <property type="entry name" value="Response_reg"/>
    <property type="match status" value="1"/>
</dbReference>
<gene>
    <name evidence="3" type="ORF">E0486_05190</name>
</gene>
<dbReference type="Proteomes" id="UP000295164">
    <property type="component" value="Unassembled WGS sequence"/>
</dbReference>
<evidence type="ECO:0000313" key="3">
    <source>
        <dbReference type="EMBL" id="TCZ73678.1"/>
    </source>
</evidence>
<dbReference type="OrthoDB" id="7631574at2"/>
<evidence type="ECO:0000313" key="4">
    <source>
        <dbReference type="Proteomes" id="UP000295164"/>
    </source>
</evidence>
<dbReference type="SMART" id="SM00448">
    <property type="entry name" value="REC"/>
    <property type="match status" value="1"/>
</dbReference>
<dbReference type="SUPFAM" id="SSF52172">
    <property type="entry name" value="CheY-like"/>
    <property type="match status" value="1"/>
</dbReference>
<dbReference type="PANTHER" id="PTHR44520:SF2">
    <property type="entry name" value="RESPONSE REGULATOR RCP1"/>
    <property type="match status" value="1"/>
</dbReference>
<comment type="caution">
    <text evidence="3">The sequence shown here is derived from an EMBL/GenBank/DDBJ whole genome shotgun (WGS) entry which is preliminary data.</text>
</comment>
<feature type="modified residue" description="4-aspartylphosphate" evidence="1">
    <location>
        <position position="61"/>
    </location>
</feature>
<dbReference type="InterPro" id="IPR011006">
    <property type="entry name" value="CheY-like_superfamily"/>
</dbReference>
<keyword evidence="4" id="KW-1185">Reference proteome</keyword>
<dbReference type="CDD" id="cd17557">
    <property type="entry name" value="REC_Rcp-like"/>
    <property type="match status" value="1"/>
</dbReference>
<proteinExistence type="predicted"/>
<evidence type="ECO:0000256" key="1">
    <source>
        <dbReference type="PROSITE-ProRule" id="PRU00169"/>
    </source>
</evidence>
<evidence type="ECO:0000259" key="2">
    <source>
        <dbReference type="PROSITE" id="PS50110"/>
    </source>
</evidence>
<dbReference type="Gene3D" id="3.40.50.2300">
    <property type="match status" value="1"/>
</dbReference>
<dbReference type="PROSITE" id="PS50110">
    <property type="entry name" value="RESPONSE_REGULATORY"/>
    <property type="match status" value="1"/>
</dbReference>
<keyword evidence="1" id="KW-0597">Phosphoprotein</keyword>
<dbReference type="GO" id="GO:0000160">
    <property type="term" value="P:phosphorelay signal transduction system"/>
    <property type="evidence" value="ECO:0007669"/>
    <property type="project" value="InterPro"/>
</dbReference>
<dbReference type="PANTHER" id="PTHR44520">
    <property type="entry name" value="RESPONSE REGULATOR RCP1-RELATED"/>
    <property type="match status" value="1"/>
</dbReference>
<dbReference type="InterPro" id="IPR052893">
    <property type="entry name" value="TCS_response_regulator"/>
</dbReference>